<evidence type="ECO:0000313" key="2">
    <source>
        <dbReference type="EMBL" id="RDX49354.1"/>
    </source>
</evidence>
<dbReference type="EMBL" id="KZ857406">
    <property type="protein sequence ID" value="RDX49354.1"/>
    <property type="molecule type" value="Genomic_DNA"/>
</dbReference>
<evidence type="ECO:0000256" key="1">
    <source>
        <dbReference type="SAM" id="MobiDB-lite"/>
    </source>
</evidence>
<accession>A0A371D9Y2</accession>
<organism evidence="2 3">
    <name type="scientific">Lentinus brumalis</name>
    <dbReference type="NCBI Taxonomy" id="2498619"/>
    <lineage>
        <taxon>Eukaryota</taxon>
        <taxon>Fungi</taxon>
        <taxon>Dikarya</taxon>
        <taxon>Basidiomycota</taxon>
        <taxon>Agaricomycotina</taxon>
        <taxon>Agaricomycetes</taxon>
        <taxon>Polyporales</taxon>
        <taxon>Polyporaceae</taxon>
        <taxon>Lentinus</taxon>
    </lineage>
</organism>
<feature type="region of interest" description="Disordered" evidence="1">
    <location>
        <begin position="1"/>
        <end position="24"/>
    </location>
</feature>
<dbReference type="AlphaFoldDB" id="A0A371D9Y2"/>
<proteinExistence type="predicted"/>
<gene>
    <name evidence="2" type="ORF">OH76DRAFT_551405</name>
</gene>
<keyword evidence="3" id="KW-1185">Reference proteome</keyword>
<sequence length="71" mass="7566">MRQNSVSDCRQTLTPPSTISSNSNCNLASTLTEVTSTGCSRGDLVLEASRYSDLDVDTRIRAVAETGRVAS</sequence>
<evidence type="ECO:0000313" key="3">
    <source>
        <dbReference type="Proteomes" id="UP000256964"/>
    </source>
</evidence>
<reference evidence="2 3" key="1">
    <citation type="journal article" date="2018" name="Biotechnol. Biofuels">
        <title>Integrative visual omics of the white-rot fungus Polyporus brumalis exposes the biotechnological potential of its oxidative enzymes for delignifying raw plant biomass.</title>
        <authorList>
            <person name="Miyauchi S."/>
            <person name="Rancon A."/>
            <person name="Drula E."/>
            <person name="Hage H."/>
            <person name="Chaduli D."/>
            <person name="Favel A."/>
            <person name="Grisel S."/>
            <person name="Henrissat B."/>
            <person name="Herpoel-Gimbert I."/>
            <person name="Ruiz-Duenas F.J."/>
            <person name="Chevret D."/>
            <person name="Hainaut M."/>
            <person name="Lin J."/>
            <person name="Wang M."/>
            <person name="Pangilinan J."/>
            <person name="Lipzen A."/>
            <person name="Lesage-Meessen L."/>
            <person name="Navarro D."/>
            <person name="Riley R."/>
            <person name="Grigoriev I.V."/>
            <person name="Zhou S."/>
            <person name="Raouche S."/>
            <person name="Rosso M.N."/>
        </authorList>
    </citation>
    <scope>NUCLEOTIDE SEQUENCE [LARGE SCALE GENOMIC DNA]</scope>
    <source>
        <strain evidence="2 3">BRFM 1820</strain>
    </source>
</reference>
<name>A0A371D9Y2_9APHY</name>
<protein>
    <submittedName>
        <fullName evidence="2">Uncharacterized protein</fullName>
    </submittedName>
</protein>
<dbReference type="Proteomes" id="UP000256964">
    <property type="component" value="Unassembled WGS sequence"/>
</dbReference>